<sequence>MSTTIDRRRLPLNSLRAFEAAARHMSFTRAAETLGVTQSAVSRHVLNLEEVVGVALFDRRGSMLALTDAGQDLLSHVTPAFDRLIKALDGIQGQDRGGMLRIALPPSFAFRWASPIIEACRSEGNIRIEIETPYEMVDLDHTNHDVAVVFSRPKATSEVMDLLWMEELTLICRPDQVEGRGEPDLNEMLRRHAVVHVRNAGGRHSAWRHFLREMGADINLSDGLVFDTAHLALEFVMREGGLIVADRHLAHDDIEAGRLAAPFEVTSESGFGYFMLLRPEDMQREAVQFFRRRMVERFAGAARETA</sequence>
<dbReference type="PRINTS" id="PR00039">
    <property type="entry name" value="HTHLYSR"/>
</dbReference>
<feature type="domain" description="HTH lysR-type" evidence="5">
    <location>
        <begin position="10"/>
        <end position="67"/>
    </location>
</feature>
<keyword evidence="2" id="KW-0805">Transcription regulation</keyword>
<dbReference type="Gene3D" id="1.10.10.10">
    <property type="entry name" value="Winged helix-like DNA-binding domain superfamily/Winged helix DNA-binding domain"/>
    <property type="match status" value="1"/>
</dbReference>
<dbReference type="InterPro" id="IPR005119">
    <property type="entry name" value="LysR_subst-bd"/>
</dbReference>
<dbReference type="EMBL" id="WUMV01000009">
    <property type="protein sequence ID" value="MXN67160.1"/>
    <property type="molecule type" value="Genomic_DNA"/>
</dbReference>
<evidence type="ECO:0000259" key="5">
    <source>
        <dbReference type="PROSITE" id="PS50931"/>
    </source>
</evidence>
<evidence type="ECO:0000256" key="1">
    <source>
        <dbReference type="ARBA" id="ARBA00009437"/>
    </source>
</evidence>
<dbReference type="Gene3D" id="3.40.190.10">
    <property type="entry name" value="Periplasmic binding protein-like II"/>
    <property type="match status" value="2"/>
</dbReference>
<dbReference type="PANTHER" id="PTHR30537:SF26">
    <property type="entry name" value="GLYCINE CLEAVAGE SYSTEM TRANSCRIPTIONAL ACTIVATOR"/>
    <property type="match status" value="1"/>
</dbReference>
<dbReference type="SUPFAM" id="SSF46785">
    <property type="entry name" value="Winged helix' DNA-binding domain"/>
    <property type="match status" value="1"/>
</dbReference>
<keyword evidence="7" id="KW-1185">Reference proteome</keyword>
<accession>A0A7X3LXZ3</accession>
<dbReference type="InterPro" id="IPR036388">
    <property type="entry name" value="WH-like_DNA-bd_sf"/>
</dbReference>
<dbReference type="FunFam" id="1.10.10.10:FF:000038">
    <property type="entry name" value="Glycine cleavage system transcriptional activator"/>
    <property type="match status" value="1"/>
</dbReference>
<keyword evidence="3" id="KW-0238">DNA-binding</keyword>
<gene>
    <name evidence="6" type="ORF">GR183_19805</name>
</gene>
<protein>
    <submittedName>
        <fullName evidence="6">LysR family transcriptional regulator</fullName>
    </submittedName>
</protein>
<dbReference type="InterPro" id="IPR000847">
    <property type="entry name" value="LysR_HTH_N"/>
</dbReference>
<evidence type="ECO:0000256" key="4">
    <source>
        <dbReference type="ARBA" id="ARBA00023163"/>
    </source>
</evidence>
<dbReference type="GO" id="GO:0003700">
    <property type="term" value="F:DNA-binding transcription factor activity"/>
    <property type="evidence" value="ECO:0007669"/>
    <property type="project" value="InterPro"/>
</dbReference>
<dbReference type="InterPro" id="IPR058163">
    <property type="entry name" value="LysR-type_TF_proteobact-type"/>
</dbReference>
<evidence type="ECO:0000256" key="2">
    <source>
        <dbReference type="ARBA" id="ARBA00023015"/>
    </source>
</evidence>
<dbReference type="Proteomes" id="UP000433101">
    <property type="component" value="Unassembled WGS sequence"/>
</dbReference>
<dbReference type="InterPro" id="IPR036390">
    <property type="entry name" value="WH_DNA-bd_sf"/>
</dbReference>
<comment type="caution">
    <text evidence="6">The sequence shown here is derived from an EMBL/GenBank/DDBJ whole genome shotgun (WGS) entry which is preliminary data.</text>
</comment>
<proteinExistence type="inferred from homology"/>
<dbReference type="Pfam" id="PF03466">
    <property type="entry name" value="LysR_substrate"/>
    <property type="match status" value="1"/>
</dbReference>
<dbReference type="GO" id="GO:0006351">
    <property type="term" value="P:DNA-templated transcription"/>
    <property type="evidence" value="ECO:0007669"/>
    <property type="project" value="TreeGrafter"/>
</dbReference>
<organism evidence="6 7">
    <name type="scientific">Stappia sediminis</name>
    <dbReference type="NCBI Taxonomy" id="2692190"/>
    <lineage>
        <taxon>Bacteria</taxon>
        <taxon>Pseudomonadati</taxon>
        <taxon>Pseudomonadota</taxon>
        <taxon>Alphaproteobacteria</taxon>
        <taxon>Hyphomicrobiales</taxon>
        <taxon>Stappiaceae</taxon>
        <taxon>Stappia</taxon>
    </lineage>
</organism>
<dbReference type="GO" id="GO:0043565">
    <property type="term" value="F:sequence-specific DNA binding"/>
    <property type="evidence" value="ECO:0007669"/>
    <property type="project" value="TreeGrafter"/>
</dbReference>
<evidence type="ECO:0000313" key="7">
    <source>
        <dbReference type="Proteomes" id="UP000433101"/>
    </source>
</evidence>
<dbReference type="PANTHER" id="PTHR30537">
    <property type="entry name" value="HTH-TYPE TRANSCRIPTIONAL REGULATOR"/>
    <property type="match status" value="1"/>
</dbReference>
<dbReference type="PROSITE" id="PS50931">
    <property type="entry name" value="HTH_LYSR"/>
    <property type="match status" value="1"/>
</dbReference>
<keyword evidence="4" id="KW-0804">Transcription</keyword>
<dbReference type="AlphaFoldDB" id="A0A7X3LXZ3"/>
<comment type="similarity">
    <text evidence="1">Belongs to the LysR transcriptional regulatory family.</text>
</comment>
<evidence type="ECO:0000313" key="6">
    <source>
        <dbReference type="EMBL" id="MXN67160.1"/>
    </source>
</evidence>
<dbReference type="RefSeq" id="WP_160777392.1">
    <property type="nucleotide sequence ID" value="NZ_WUMV01000009.1"/>
</dbReference>
<dbReference type="Pfam" id="PF00126">
    <property type="entry name" value="HTH_1"/>
    <property type="match status" value="1"/>
</dbReference>
<dbReference type="SUPFAM" id="SSF53850">
    <property type="entry name" value="Periplasmic binding protein-like II"/>
    <property type="match status" value="1"/>
</dbReference>
<evidence type="ECO:0000256" key="3">
    <source>
        <dbReference type="ARBA" id="ARBA00023125"/>
    </source>
</evidence>
<reference evidence="6 7" key="1">
    <citation type="submission" date="2019-12" db="EMBL/GenBank/DDBJ databases">
        <authorList>
            <person name="Li M."/>
        </authorList>
    </citation>
    <scope>NUCLEOTIDE SEQUENCE [LARGE SCALE GENOMIC DNA]</scope>
    <source>
        <strain evidence="6 7">GBMRC 2046</strain>
    </source>
</reference>
<name>A0A7X3LXZ3_9HYPH</name>